<name>X1RNA7_9ZZZZ</name>
<gene>
    <name evidence="1" type="ORF">S06H3_67159</name>
</gene>
<comment type="caution">
    <text evidence="1">The sequence shown here is derived from an EMBL/GenBank/DDBJ whole genome shotgun (WGS) entry which is preliminary data.</text>
</comment>
<protein>
    <submittedName>
        <fullName evidence="1">Uncharacterized protein</fullName>
    </submittedName>
</protein>
<sequence length="31" mass="3557">DDPDIKFYGEVIEKFGGSQMNVSMISLEYED</sequence>
<reference evidence="1" key="1">
    <citation type="journal article" date="2014" name="Front. Microbiol.">
        <title>High frequency of phylogenetically diverse reductive dehalogenase-homologous genes in deep subseafloor sedimentary metagenomes.</title>
        <authorList>
            <person name="Kawai M."/>
            <person name="Futagami T."/>
            <person name="Toyoda A."/>
            <person name="Takaki Y."/>
            <person name="Nishi S."/>
            <person name="Hori S."/>
            <person name="Arai W."/>
            <person name="Tsubouchi T."/>
            <person name="Morono Y."/>
            <person name="Uchiyama I."/>
            <person name="Ito T."/>
            <person name="Fujiyama A."/>
            <person name="Inagaki F."/>
            <person name="Takami H."/>
        </authorList>
    </citation>
    <scope>NUCLEOTIDE SEQUENCE</scope>
    <source>
        <strain evidence="1">Expedition CK06-06</strain>
    </source>
</reference>
<proteinExistence type="predicted"/>
<organism evidence="1">
    <name type="scientific">marine sediment metagenome</name>
    <dbReference type="NCBI Taxonomy" id="412755"/>
    <lineage>
        <taxon>unclassified sequences</taxon>
        <taxon>metagenomes</taxon>
        <taxon>ecological metagenomes</taxon>
    </lineage>
</organism>
<feature type="non-terminal residue" evidence="1">
    <location>
        <position position="1"/>
    </location>
</feature>
<dbReference type="AlphaFoldDB" id="X1RNA7"/>
<feature type="non-terminal residue" evidence="1">
    <location>
        <position position="31"/>
    </location>
</feature>
<evidence type="ECO:0000313" key="1">
    <source>
        <dbReference type="EMBL" id="GAI64655.1"/>
    </source>
</evidence>
<accession>X1RNA7</accession>
<dbReference type="EMBL" id="BARV01046295">
    <property type="protein sequence ID" value="GAI64655.1"/>
    <property type="molecule type" value="Genomic_DNA"/>
</dbReference>